<dbReference type="GO" id="GO:0009055">
    <property type="term" value="F:electron transfer activity"/>
    <property type="evidence" value="ECO:0007669"/>
    <property type="project" value="InterPro"/>
</dbReference>
<keyword evidence="7" id="KW-0479">Metal-binding</keyword>
<dbReference type="InterPro" id="IPR016174">
    <property type="entry name" value="Di-haem_cyt_TM"/>
</dbReference>
<reference evidence="14 15" key="1">
    <citation type="submission" date="2018-02" db="EMBL/GenBank/DDBJ databases">
        <title>Subsurface microbial communities from deep shales in Ohio and West Virginia, USA.</title>
        <authorList>
            <person name="Wrighton K."/>
        </authorList>
    </citation>
    <scope>NUCLEOTIDE SEQUENCE [LARGE SCALE GENOMIC DNA]</scope>
    <source>
        <strain evidence="14 15">OWC-DMM</strain>
    </source>
</reference>
<evidence type="ECO:0000256" key="6">
    <source>
        <dbReference type="ARBA" id="ARBA00022692"/>
    </source>
</evidence>
<protein>
    <submittedName>
        <fullName evidence="14">Ni,Fe-hydrogenase I cytochrome b subunit</fullName>
    </submittedName>
</protein>
<comment type="caution">
    <text evidence="14">The sequence shown here is derived from an EMBL/GenBank/DDBJ whole genome shotgun (WGS) entry which is preliminary data.</text>
</comment>
<dbReference type="EMBL" id="PTIZ01000009">
    <property type="protein sequence ID" value="PPK74474.1"/>
    <property type="molecule type" value="Genomic_DNA"/>
</dbReference>
<dbReference type="GO" id="GO:0020037">
    <property type="term" value="F:heme binding"/>
    <property type="evidence" value="ECO:0007669"/>
    <property type="project" value="TreeGrafter"/>
</dbReference>
<organism evidence="14 15">
    <name type="scientific">Methylobacter tundripaludum</name>
    <dbReference type="NCBI Taxonomy" id="173365"/>
    <lineage>
        <taxon>Bacteria</taxon>
        <taxon>Pseudomonadati</taxon>
        <taxon>Pseudomonadota</taxon>
        <taxon>Gammaproteobacteria</taxon>
        <taxon>Methylococcales</taxon>
        <taxon>Methylococcaceae</taxon>
        <taxon>Methylobacter</taxon>
    </lineage>
</organism>
<dbReference type="GO" id="GO:0005506">
    <property type="term" value="F:iron ion binding"/>
    <property type="evidence" value="ECO:0007669"/>
    <property type="project" value="InterPro"/>
</dbReference>
<feature type="transmembrane region" description="Helical" evidence="12">
    <location>
        <begin position="16"/>
        <end position="36"/>
    </location>
</feature>
<dbReference type="InterPro" id="IPR051542">
    <property type="entry name" value="Hydrogenase_cytochrome"/>
</dbReference>
<evidence type="ECO:0000256" key="7">
    <source>
        <dbReference type="ARBA" id="ARBA00022723"/>
    </source>
</evidence>
<dbReference type="Pfam" id="PF01292">
    <property type="entry name" value="Ni_hydr_CYTB"/>
    <property type="match status" value="1"/>
</dbReference>
<sequence>MADLKSYPVWDAGTRWFHWINVLCILALMGVGLVILNASSLDVSNAGKIKIKTIHAWIGYVFCINLIWRFIWAFLGNRYAKLRAVLPGGKGYFHALRNYVVAFFSGHPEQYIGHNPAGRLGAAVLFLLITLQAATGLVLAGTDLFLPPFGHWIAQWVAAPGIAPDTVVPYASAMYDETAYQSMRAFRKPIAVIHLYSFYFLVAAVVLHVAAVIITDMREGGGIISAMFTGRKTLSGHPIDEESSSHD</sequence>
<evidence type="ECO:0000256" key="11">
    <source>
        <dbReference type="ARBA" id="ARBA00023136"/>
    </source>
</evidence>
<evidence type="ECO:0000256" key="3">
    <source>
        <dbReference type="ARBA" id="ARBA00022448"/>
    </source>
</evidence>
<evidence type="ECO:0000313" key="15">
    <source>
        <dbReference type="Proteomes" id="UP000240010"/>
    </source>
</evidence>
<evidence type="ECO:0000256" key="10">
    <source>
        <dbReference type="ARBA" id="ARBA00023004"/>
    </source>
</evidence>
<evidence type="ECO:0000256" key="4">
    <source>
        <dbReference type="ARBA" id="ARBA00022475"/>
    </source>
</evidence>
<proteinExistence type="inferred from homology"/>
<comment type="similarity">
    <text evidence="2">Belongs to the HupC/HyaC/HydC family.</text>
</comment>
<dbReference type="Gene3D" id="1.20.950.20">
    <property type="entry name" value="Transmembrane di-heme cytochromes, Chain C"/>
    <property type="match status" value="1"/>
</dbReference>
<evidence type="ECO:0000256" key="8">
    <source>
        <dbReference type="ARBA" id="ARBA00022982"/>
    </source>
</evidence>
<dbReference type="Proteomes" id="UP000240010">
    <property type="component" value="Unassembled WGS sequence"/>
</dbReference>
<feature type="transmembrane region" description="Helical" evidence="12">
    <location>
        <begin position="120"/>
        <end position="146"/>
    </location>
</feature>
<keyword evidence="5" id="KW-0349">Heme</keyword>
<keyword evidence="11 12" id="KW-0472">Membrane</keyword>
<dbReference type="GO" id="GO:0005886">
    <property type="term" value="C:plasma membrane"/>
    <property type="evidence" value="ECO:0007669"/>
    <property type="project" value="UniProtKB-SubCell"/>
</dbReference>
<comment type="subcellular location">
    <subcellularLocation>
        <location evidence="1">Cell membrane</location>
        <topology evidence="1">Multi-pass membrane protein</topology>
    </subcellularLocation>
</comment>
<evidence type="ECO:0000256" key="5">
    <source>
        <dbReference type="ARBA" id="ARBA00022617"/>
    </source>
</evidence>
<evidence type="ECO:0000256" key="9">
    <source>
        <dbReference type="ARBA" id="ARBA00022989"/>
    </source>
</evidence>
<dbReference type="InterPro" id="IPR011577">
    <property type="entry name" value="Cyt_b561_bac/Ni-Hgenase"/>
</dbReference>
<keyword evidence="9 12" id="KW-1133">Transmembrane helix</keyword>
<evidence type="ECO:0000256" key="12">
    <source>
        <dbReference type="SAM" id="Phobius"/>
    </source>
</evidence>
<dbReference type="SUPFAM" id="SSF81342">
    <property type="entry name" value="Transmembrane di-heme cytochromes"/>
    <property type="match status" value="1"/>
</dbReference>
<keyword evidence="6 12" id="KW-0812">Transmembrane</keyword>
<dbReference type="AlphaFoldDB" id="A0A2S6HAF7"/>
<feature type="transmembrane region" description="Helical" evidence="12">
    <location>
        <begin position="190"/>
        <end position="214"/>
    </location>
</feature>
<feature type="domain" description="Cytochrome b561 bacterial/Ni-hydrogenase" evidence="13">
    <location>
        <begin position="9"/>
        <end position="230"/>
    </location>
</feature>
<evidence type="ECO:0000313" key="14">
    <source>
        <dbReference type="EMBL" id="PPK74474.1"/>
    </source>
</evidence>
<keyword evidence="4" id="KW-1003">Cell membrane</keyword>
<keyword evidence="8" id="KW-0249">Electron transport</keyword>
<evidence type="ECO:0000256" key="2">
    <source>
        <dbReference type="ARBA" id="ARBA00008622"/>
    </source>
</evidence>
<dbReference type="PANTHER" id="PTHR30485:SF2">
    <property type="entry name" value="BLL0597 PROTEIN"/>
    <property type="match status" value="1"/>
</dbReference>
<dbReference type="PANTHER" id="PTHR30485">
    <property type="entry name" value="NI/FE-HYDROGENASE 1 B-TYPE CYTOCHROME SUBUNIT"/>
    <property type="match status" value="1"/>
</dbReference>
<accession>A0A2S6HAF7</accession>
<evidence type="ECO:0000256" key="1">
    <source>
        <dbReference type="ARBA" id="ARBA00004651"/>
    </source>
</evidence>
<dbReference type="PRINTS" id="PR00161">
    <property type="entry name" value="NIHGNASECYTB"/>
</dbReference>
<feature type="transmembrane region" description="Helical" evidence="12">
    <location>
        <begin position="57"/>
        <end position="75"/>
    </location>
</feature>
<keyword evidence="3" id="KW-0813">Transport</keyword>
<evidence type="ECO:0000259" key="13">
    <source>
        <dbReference type="Pfam" id="PF01292"/>
    </source>
</evidence>
<dbReference type="GO" id="GO:0022904">
    <property type="term" value="P:respiratory electron transport chain"/>
    <property type="evidence" value="ECO:0007669"/>
    <property type="project" value="InterPro"/>
</dbReference>
<gene>
    <name evidence="14" type="ORF">B0F87_109120</name>
</gene>
<dbReference type="InterPro" id="IPR000516">
    <property type="entry name" value="Ni-dep_Hydgase_cyt-B"/>
</dbReference>
<name>A0A2S6HAF7_9GAMM</name>
<dbReference type="RefSeq" id="WP_104429817.1">
    <property type="nucleotide sequence ID" value="NZ_PTIZ01000009.1"/>
</dbReference>
<keyword evidence="10" id="KW-0408">Iron</keyword>